<dbReference type="PROSITE" id="PS51257">
    <property type="entry name" value="PROKAR_LIPOPROTEIN"/>
    <property type="match status" value="1"/>
</dbReference>
<dbReference type="RefSeq" id="WP_091427240.1">
    <property type="nucleotide sequence ID" value="NZ_FOJB01000001.1"/>
</dbReference>
<dbReference type="EMBL" id="FOJB01000001">
    <property type="protein sequence ID" value="SEV87779.1"/>
    <property type="molecule type" value="Genomic_DNA"/>
</dbReference>
<feature type="chain" id="PRO_5011789744" evidence="1">
    <location>
        <begin position="20"/>
        <end position="175"/>
    </location>
</feature>
<protein>
    <submittedName>
        <fullName evidence="2">Beta-barrel assembly machine subunit BamF</fullName>
    </submittedName>
</protein>
<evidence type="ECO:0000313" key="3">
    <source>
        <dbReference type="Proteomes" id="UP000199650"/>
    </source>
</evidence>
<evidence type="ECO:0000256" key="1">
    <source>
        <dbReference type="SAM" id="SignalP"/>
    </source>
</evidence>
<keyword evidence="1" id="KW-0732">Signal</keyword>
<gene>
    <name evidence="2" type="ORF">SAMN05444851_0038</name>
</gene>
<dbReference type="Pfam" id="PF11233">
    <property type="entry name" value="DUF3035"/>
    <property type="match status" value="1"/>
</dbReference>
<organism evidence="2 3">
    <name type="scientific">Aliiroseovarius sediminilitoris</name>
    <dbReference type="NCBI Taxonomy" id="1173584"/>
    <lineage>
        <taxon>Bacteria</taxon>
        <taxon>Pseudomonadati</taxon>
        <taxon>Pseudomonadota</taxon>
        <taxon>Alphaproteobacteria</taxon>
        <taxon>Rhodobacterales</taxon>
        <taxon>Paracoccaceae</taxon>
        <taxon>Aliiroseovarius</taxon>
    </lineage>
</organism>
<dbReference type="STRING" id="1173584.SAMN05444851_0038"/>
<accession>A0A1I0MHI7</accession>
<feature type="signal peptide" evidence="1">
    <location>
        <begin position="1"/>
        <end position="19"/>
    </location>
</feature>
<dbReference type="OrthoDB" id="7876689at2"/>
<reference evidence="2 3" key="1">
    <citation type="submission" date="2016-10" db="EMBL/GenBank/DDBJ databases">
        <authorList>
            <person name="de Groot N.N."/>
        </authorList>
    </citation>
    <scope>NUCLEOTIDE SEQUENCE [LARGE SCALE GENOMIC DNA]</scope>
    <source>
        <strain evidence="2 3">DSM 29439</strain>
    </source>
</reference>
<dbReference type="Proteomes" id="UP000199650">
    <property type="component" value="Unassembled WGS sequence"/>
</dbReference>
<keyword evidence="3" id="KW-1185">Reference proteome</keyword>
<dbReference type="InterPro" id="IPR021395">
    <property type="entry name" value="DUF3035"/>
</dbReference>
<sequence length="175" mass="18739">MRFSSVKLLTALCAGILLTACSGGDPKLMNIKSTQAGPDEFSILPTKPLQEPPSYQALPAPTPGGTNVTDPTPNADAVAALGGQLRNTGLRGGEGALVTAASRYGVSASIRSQLAAEDLKWRQENRGKLLERLFNVNVYYSAYEAQELNQHRELERLRRLGIWTPAAPPDPVAAQ</sequence>
<proteinExistence type="predicted"/>
<dbReference type="AlphaFoldDB" id="A0A1I0MHI7"/>
<evidence type="ECO:0000313" key="2">
    <source>
        <dbReference type="EMBL" id="SEV87779.1"/>
    </source>
</evidence>
<name>A0A1I0MHI7_9RHOB</name>